<comment type="subcellular location">
    <subcellularLocation>
        <location evidence="2">Membrane</location>
        <topology evidence="2">Lipid-anchor</topology>
        <topology evidence="2">GPI-anchor</topology>
    </subcellularLocation>
    <subcellularLocation>
        <location evidence="1">Membrane</location>
        <topology evidence="1">Multi-pass membrane protein</topology>
    </subcellularLocation>
    <subcellularLocation>
        <location evidence="3">Secreted</location>
    </subcellularLocation>
</comment>
<evidence type="ECO:0000256" key="7">
    <source>
        <dbReference type="ARBA" id="ARBA00022692"/>
    </source>
</evidence>
<keyword evidence="9 15" id="KW-1133">Transmembrane helix</keyword>
<dbReference type="Pfam" id="PF05730">
    <property type="entry name" value="CFEM"/>
    <property type="match status" value="1"/>
</dbReference>
<dbReference type="InterPro" id="IPR008427">
    <property type="entry name" value="Extracellular_membr_CFEM_dom"/>
</dbReference>
<keyword evidence="18" id="KW-1185">Reference proteome</keyword>
<feature type="transmembrane region" description="Helical" evidence="15">
    <location>
        <begin position="286"/>
        <end position="305"/>
    </location>
</feature>
<dbReference type="AlphaFoldDB" id="A0A1V6PPQ1"/>
<protein>
    <recommendedName>
        <fullName evidence="16">CFEM domain-containing protein</fullName>
    </recommendedName>
</protein>
<keyword evidence="12" id="KW-0449">Lipoprotein</keyword>
<keyword evidence="11 14" id="KW-1015">Disulfide bond</keyword>
<dbReference type="InterPro" id="IPR052337">
    <property type="entry name" value="SAT4-like"/>
</dbReference>
<evidence type="ECO:0000256" key="11">
    <source>
        <dbReference type="ARBA" id="ARBA00023157"/>
    </source>
</evidence>
<evidence type="ECO:0000256" key="13">
    <source>
        <dbReference type="ARBA" id="ARBA00038359"/>
    </source>
</evidence>
<dbReference type="Pfam" id="PF20684">
    <property type="entry name" value="Fung_rhodopsin"/>
    <property type="match status" value="1"/>
</dbReference>
<dbReference type="Proteomes" id="UP000191672">
    <property type="component" value="Unassembled WGS sequence"/>
</dbReference>
<dbReference type="GO" id="GO:0005576">
    <property type="term" value="C:extracellular region"/>
    <property type="evidence" value="ECO:0007669"/>
    <property type="project" value="UniProtKB-SubCell"/>
</dbReference>
<evidence type="ECO:0000256" key="12">
    <source>
        <dbReference type="ARBA" id="ARBA00023288"/>
    </source>
</evidence>
<evidence type="ECO:0000256" key="1">
    <source>
        <dbReference type="ARBA" id="ARBA00004141"/>
    </source>
</evidence>
<evidence type="ECO:0000256" key="15">
    <source>
        <dbReference type="SAM" id="Phobius"/>
    </source>
</evidence>
<evidence type="ECO:0000256" key="6">
    <source>
        <dbReference type="ARBA" id="ARBA00022622"/>
    </source>
</evidence>
<dbReference type="PANTHER" id="PTHR33048">
    <property type="entry name" value="PTH11-LIKE INTEGRAL MEMBRANE PROTEIN (AFU_ORTHOLOGUE AFUA_5G11245)"/>
    <property type="match status" value="1"/>
</dbReference>
<dbReference type="PROSITE" id="PS52012">
    <property type="entry name" value="CFEM"/>
    <property type="match status" value="1"/>
</dbReference>
<dbReference type="InterPro" id="IPR049326">
    <property type="entry name" value="Rhodopsin_dom_fungi"/>
</dbReference>
<feature type="disulfide bond" evidence="14">
    <location>
        <begin position="21"/>
        <end position="28"/>
    </location>
</feature>
<evidence type="ECO:0000256" key="9">
    <source>
        <dbReference type="ARBA" id="ARBA00022989"/>
    </source>
</evidence>
<comment type="caution">
    <text evidence="14">Lacks conserved residue(s) required for the propagation of feature annotation.</text>
</comment>
<feature type="disulfide bond" evidence="14">
    <location>
        <begin position="11"/>
        <end position="42"/>
    </location>
</feature>
<evidence type="ECO:0000256" key="5">
    <source>
        <dbReference type="ARBA" id="ARBA00022525"/>
    </source>
</evidence>
<keyword evidence="8" id="KW-0732">Signal</keyword>
<keyword evidence="6" id="KW-0325">Glycoprotein</keyword>
<dbReference type="GO" id="GO:0098552">
    <property type="term" value="C:side of membrane"/>
    <property type="evidence" value="ECO:0007669"/>
    <property type="project" value="UniProtKB-KW"/>
</dbReference>
<dbReference type="SMART" id="SM00747">
    <property type="entry name" value="CFEM"/>
    <property type="match status" value="1"/>
</dbReference>
<evidence type="ECO:0000256" key="2">
    <source>
        <dbReference type="ARBA" id="ARBA00004589"/>
    </source>
</evidence>
<sequence length="475" mass="52456">MQSLPSCAQLCIADLLPKSSCVSTNQTCICTNALLNKELTACVSAKCTLKESLTAVNITDTTCGSPIRDQTSPSILVPVVGMSIFIVLIVLRMYTRLVVAKLEVGLDDWLTILLGCVAVPVNTGSILLGKAGLGKDIWTLKFNNITRILYVRSASLRILPRANDLEKLFYIQELLYITCVSLVKIGFLLFYLRIFPTDRIRLVIKMSCIVTICYWLGFLFAFAFQCLPVSYNWNMWDGEHQGTCVKTNTMVVTAAALNIVLDVWVIALPIPKVVKLQASITTKLQVLLMFSIGFLITGVGVYRAVMLKLFATSTNPTWDNAPGGYWSVIEIDVGIFCLCMPALRSLLGRLFPSIFGATKRTSSRTQADLHAAPSPNTPPLTSVAQRRFQPIAPAPPRNGFPAFNNLVANFLDYSGDRRRDMNNVMNSANGRLNATNDLEYRFLVLKTSPNTCRAFRAGWLRSAMATIVPQMAQLL</sequence>
<feature type="transmembrane region" description="Helical" evidence="15">
    <location>
        <begin position="75"/>
        <end position="94"/>
    </location>
</feature>
<keyword evidence="7 15" id="KW-0812">Transmembrane</keyword>
<feature type="disulfide bond" evidence="14">
    <location>
        <begin position="30"/>
        <end position="63"/>
    </location>
</feature>
<feature type="transmembrane region" description="Helical" evidence="15">
    <location>
        <begin position="106"/>
        <end position="128"/>
    </location>
</feature>
<proteinExistence type="inferred from homology"/>
<organism evidence="17 18">
    <name type="scientific">Penicillium antarcticum</name>
    <dbReference type="NCBI Taxonomy" id="416450"/>
    <lineage>
        <taxon>Eukaryota</taxon>
        <taxon>Fungi</taxon>
        <taxon>Dikarya</taxon>
        <taxon>Ascomycota</taxon>
        <taxon>Pezizomycotina</taxon>
        <taxon>Eurotiomycetes</taxon>
        <taxon>Eurotiomycetidae</taxon>
        <taxon>Eurotiales</taxon>
        <taxon>Aspergillaceae</taxon>
        <taxon>Penicillium</taxon>
    </lineage>
</organism>
<comment type="caution">
    <text evidence="17">The sequence shown here is derived from an EMBL/GenBank/DDBJ whole genome shotgun (WGS) entry which is preliminary data.</text>
</comment>
<dbReference type="EMBL" id="MDYN01000068">
    <property type="protein sequence ID" value="OQD78975.1"/>
    <property type="molecule type" value="Genomic_DNA"/>
</dbReference>
<evidence type="ECO:0000256" key="14">
    <source>
        <dbReference type="PROSITE-ProRule" id="PRU01356"/>
    </source>
</evidence>
<feature type="transmembrane region" description="Helical" evidence="15">
    <location>
        <begin position="325"/>
        <end position="343"/>
    </location>
</feature>
<comment type="similarity">
    <text evidence="13">Belongs to the SAT4 family.</text>
</comment>
<keyword evidence="10 15" id="KW-0472">Membrane</keyword>
<feature type="transmembrane region" description="Helical" evidence="15">
    <location>
        <begin position="174"/>
        <end position="194"/>
    </location>
</feature>
<evidence type="ECO:0000313" key="18">
    <source>
        <dbReference type="Proteomes" id="UP000191672"/>
    </source>
</evidence>
<evidence type="ECO:0000259" key="16">
    <source>
        <dbReference type="PROSITE" id="PS52012"/>
    </source>
</evidence>
<dbReference type="STRING" id="416450.A0A1V6PPQ1"/>
<comment type="similarity">
    <text evidence="4">Belongs to the RBT5 family.</text>
</comment>
<evidence type="ECO:0000313" key="17">
    <source>
        <dbReference type="EMBL" id="OQD78975.1"/>
    </source>
</evidence>
<evidence type="ECO:0000256" key="8">
    <source>
        <dbReference type="ARBA" id="ARBA00022729"/>
    </source>
</evidence>
<feature type="transmembrane region" description="Helical" evidence="15">
    <location>
        <begin position="206"/>
        <end position="231"/>
    </location>
</feature>
<keyword evidence="5" id="KW-0964">Secreted</keyword>
<name>A0A1V6PPQ1_9EURO</name>
<feature type="disulfide bond" evidence="14">
    <location>
        <begin position="7"/>
        <end position="47"/>
    </location>
</feature>
<gene>
    <name evidence="17" type="ORF">PENANT_c068G07851</name>
</gene>
<dbReference type="PANTHER" id="PTHR33048:SF143">
    <property type="entry name" value="EXTRACELLULAR MEMBRANE PROTEIN CFEM DOMAIN-CONTAINING PROTEIN-RELATED"/>
    <property type="match status" value="1"/>
</dbReference>
<feature type="transmembrane region" description="Helical" evidence="15">
    <location>
        <begin position="251"/>
        <end position="274"/>
    </location>
</feature>
<accession>A0A1V6PPQ1</accession>
<keyword evidence="6" id="KW-0336">GPI-anchor</keyword>
<evidence type="ECO:0000256" key="3">
    <source>
        <dbReference type="ARBA" id="ARBA00004613"/>
    </source>
</evidence>
<evidence type="ECO:0000256" key="10">
    <source>
        <dbReference type="ARBA" id="ARBA00023136"/>
    </source>
</evidence>
<evidence type="ECO:0000256" key="4">
    <source>
        <dbReference type="ARBA" id="ARBA00010031"/>
    </source>
</evidence>
<reference evidence="18" key="1">
    <citation type="journal article" date="2017" name="Nat. Microbiol.">
        <title>Global analysis of biosynthetic gene clusters reveals vast potential of secondary metabolite production in Penicillium species.</title>
        <authorList>
            <person name="Nielsen J.C."/>
            <person name="Grijseels S."/>
            <person name="Prigent S."/>
            <person name="Ji B."/>
            <person name="Dainat J."/>
            <person name="Nielsen K.F."/>
            <person name="Frisvad J.C."/>
            <person name="Workman M."/>
            <person name="Nielsen J."/>
        </authorList>
    </citation>
    <scope>NUCLEOTIDE SEQUENCE [LARGE SCALE GENOMIC DNA]</scope>
    <source>
        <strain evidence="18">IBT 31811</strain>
    </source>
</reference>
<feature type="domain" description="CFEM" evidence="16">
    <location>
        <begin position="1"/>
        <end position="90"/>
    </location>
</feature>